<dbReference type="Proteomes" id="UP000046392">
    <property type="component" value="Unplaced"/>
</dbReference>
<evidence type="ECO:0000256" key="1">
    <source>
        <dbReference type="SAM" id="Phobius"/>
    </source>
</evidence>
<dbReference type="WBParaSite" id="SPAL_0000859600.1">
    <property type="protein sequence ID" value="SPAL_0000859600.1"/>
    <property type="gene ID" value="SPAL_0000859600"/>
</dbReference>
<proteinExistence type="predicted"/>
<protein>
    <submittedName>
        <fullName evidence="3">COX6C domain-containing protein</fullName>
    </submittedName>
</protein>
<keyword evidence="2" id="KW-1185">Reference proteome</keyword>
<reference evidence="3" key="1">
    <citation type="submission" date="2017-02" db="UniProtKB">
        <authorList>
            <consortium name="WormBaseParasite"/>
        </authorList>
    </citation>
    <scope>IDENTIFICATION</scope>
</reference>
<evidence type="ECO:0000313" key="2">
    <source>
        <dbReference type="Proteomes" id="UP000046392"/>
    </source>
</evidence>
<dbReference type="AlphaFoldDB" id="A0A0N5BRV1"/>
<accession>A0A0N5BRV1</accession>
<keyword evidence="1" id="KW-0812">Transmembrane</keyword>
<keyword evidence="1" id="KW-0472">Membrane</keyword>
<organism evidence="2 3">
    <name type="scientific">Strongyloides papillosus</name>
    <name type="common">Intestinal threadworm</name>
    <dbReference type="NCBI Taxonomy" id="174720"/>
    <lineage>
        <taxon>Eukaryota</taxon>
        <taxon>Metazoa</taxon>
        <taxon>Ecdysozoa</taxon>
        <taxon>Nematoda</taxon>
        <taxon>Chromadorea</taxon>
        <taxon>Rhabditida</taxon>
        <taxon>Tylenchina</taxon>
        <taxon>Panagrolaimomorpha</taxon>
        <taxon>Strongyloidoidea</taxon>
        <taxon>Strongyloididae</taxon>
        <taxon>Strongyloides</taxon>
    </lineage>
</organism>
<name>A0A0N5BRV1_STREA</name>
<sequence>MGFWPYKSSLTEYGRVLFILLTGTIVGSKCVTYYYEPLKNYDKLLDEGKRDLLVKYRAKHEERLKRLGISKTLD</sequence>
<keyword evidence="1" id="KW-1133">Transmembrane helix</keyword>
<evidence type="ECO:0000313" key="3">
    <source>
        <dbReference type="WBParaSite" id="SPAL_0000859600.1"/>
    </source>
</evidence>
<feature type="transmembrane region" description="Helical" evidence="1">
    <location>
        <begin position="16"/>
        <end position="35"/>
    </location>
</feature>